<gene>
    <name evidence="1" type="ORF">SAMN05216474_1435</name>
</gene>
<dbReference type="AlphaFoldDB" id="A0A1I6ZKF4"/>
<name>A0A1I6ZKF4_9FLAO</name>
<evidence type="ECO:0000313" key="2">
    <source>
        <dbReference type="Proteomes" id="UP000236454"/>
    </source>
</evidence>
<evidence type="ECO:0000313" key="1">
    <source>
        <dbReference type="EMBL" id="SFT63154.1"/>
    </source>
</evidence>
<keyword evidence="2" id="KW-1185">Reference proteome</keyword>
<dbReference type="OrthoDB" id="1467574at2"/>
<dbReference type="RefSeq" id="WP_090247683.1">
    <property type="nucleotide sequence ID" value="NZ_FPAS01000002.1"/>
</dbReference>
<accession>A0A1I6ZKF4</accession>
<organism evidence="1 2">
    <name type="scientific">Lishizhenia tianjinensis</name>
    <dbReference type="NCBI Taxonomy" id="477690"/>
    <lineage>
        <taxon>Bacteria</taxon>
        <taxon>Pseudomonadati</taxon>
        <taxon>Bacteroidota</taxon>
        <taxon>Flavobacteriia</taxon>
        <taxon>Flavobacteriales</taxon>
        <taxon>Crocinitomicaceae</taxon>
        <taxon>Lishizhenia</taxon>
    </lineage>
</organism>
<sequence>MNEFDNNKERMKDEMDKFISELNAILPRYSLLLKQEELSDAEISELGEIEYFLIEISGKIHQAKRMLDNDLFGLSLDLYYKLKQRAKIGDIKAKKKLDQMRETFKESLKGETIILWN</sequence>
<proteinExistence type="predicted"/>
<dbReference type="EMBL" id="FPAS01000002">
    <property type="protein sequence ID" value="SFT63154.1"/>
    <property type="molecule type" value="Genomic_DNA"/>
</dbReference>
<protein>
    <submittedName>
        <fullName evidence="1">Uncharacterized protein</fullName>
    </submittedName>
</protein>
<dbReference type="Proteomes" id="UP000236454">
    <property type="component" value="Unassembled WGS sequence"/>
</dbReference>
<reference evidence="1 2" key="1">
    <citation type="submission" date="2016-10" db="EMBL/GenBank/DDBJ databases">
        <authorList>
            <person name="de Groot N.N."/>
        </authorList>
    </citation>
    <scope>NUCLEOTIDE SEQUENCE [LARGE SCALE GENOMIC DNA]</scope>
    <source>
        <strain evidence="1 2">CGMCC 1.7005</strain>
    </source>
</reference>